<evidence type="ECO:0000256" key="1">
    <source>
        <dbReference type="ARBA" id="ARBA00004651"/>
    </source>
</evidence>
<dbReference type="Gene3D" id="1.10.1760.20">
    <property type="match status" value="1"/>
</dbReference>
<evidence type="ECO:0000256" key="5">
    <source>
        <dbReference type="ARBA" id="ARBA00022989"/>
    </source>
</evidence>
<organism evidence="8 9">
    <name type="scientific">Halioglobus japonicus</name>
    <dbReference type="NCBI Taxonomy" id="930805"/>
    <lineage>
        <taxon>Bacteria</taxon>
        <taxon>Pseudomonadati</taxon>
        <taxon>Pseudomonadota</taxon>
        <taxon>Gammaproteobacteria</taxon>
        <taxon>Cellvibrionales</taxon>
        <taxon>Halieaceae</taxon>
        <taxon>Halioglobus</taxon>
    </lineage>
</organism>
<dbReference type="InterPro" id="IPR002751">
    <property type="entry name" value="CbiM/NikMN"/>
</dbReference>
<dbReference type="Proteomes" id="UP000235162">
    <property type="component" value="Unassembled WGS sequence"/>
</dbReference>
<dbReference type="RefSeq" id="WP_084200533.1">
    <property type="nucleotide sequence ID" value="NZ_BMYL01000001.1"/>
</dbReference>
<sequence>MYLDIALIPDEIAWAATILAAIGLAALVRTAEWRALAVPLRQHLVLGSLLGLVALWMISVRTFDGLWLHLLGVTAVTLLIGLRFTLMVGAIACGVHALLIEQPLAGAPVAWLVNVVVPAGVTRLLVQWLSERPQSNLFIYLLGAGFGGGVLASFALVAASLFILSMAGQTNYVSGALENWPMIALIAFPEGFINGMILSVIVVLNPEAVKNFDSDKYLGEG</sequence>
<feature type="transmembrane region" description="Helical" evidence="7">
    <location>
        <begin position="40"/>
        <end position="58"/>
    </location>
</feature>
<keyword evidence="3" id="KW-1003">Cell membrane</keyword>
<feature type="transmembrane region" description="Helical" evidence="7">
    <location>
        <begin position="183"/>
        <end position="204"/>
    </location>
</feature>
<gene>
    <name evidence="8" type="ORF">C0029_02045</name>
</gene>
<evidence type="ECO:0000256" key="3">
    <source>
        <dbReference type="ARBA" id="ARBA00022475"/>
    </source>
</evidence>
<comment type="caution">
    <text evidence="8">The sequence shown here is derived from an EMBL/GenBank/DDBJ whole genome shotgun (WGS) entry which is preliminary data.</text>
</comment>
<dbReference type="KEGG" id="hja:BST95_16155"/>
<keyword evidence="5 7" id="KW-1133">Transmembrane helix</keyword>
<dbReference type="Pfam" id="PF01891">
    <property type="entry name" value="CbiM"/>
    <property type="match status" value="1"/>
</dbReference>
<proteinExistence type="predicted"/>
<keyword evidence="2" id="KW-0813">Transport</keyword>
<evidence type="ECO:0000256" key="7">
    <source>
        <dbReference type="SAM" id="Phobius"/>
    </source>
</evidence>
<evidence type="ECO:0000313" key="9">
    <source>
        <dbReference type="Proteomes" id="UP000235162"/>
    </source>
</evidence>
<name>A0AAP8MGM6_9GAMM</name>
<evidence type="ECO:0000256" key="4">
    <source>
        <dbReference type="ARBA" id="ARBA00022692"/>
    </source>
</evidence>
<dbReference type="AlphaFoldDB" id="A0AAP8MGM6"/>
<feature type="transmembrane region" description="Helical" evidence="7">
    <location>
        <begin position="70"/>
        <end position="99"/>
    </location>
</feature>
<evidence type="ECO:0000256" key="2">
    <source>
        <dbReference type="ARBA" id="ARBA00022448"/>
    </source>
</evidence>
<feature type="transmembrane region" description="Helical" evidence="7">
    <location>
        <begin position="12"/>
        <end position="28"/>
    </location>
</feature>
<keyword evidence="6 7" id="KW-0472">Membrane</keyword>
<accession>A0AAP8MGM6</accession>
<feature type="transmembrane region" description="Helical" evidence="7">
    <location>
        <begin position="105"/>
        <end position="126"/>
    </location>
</feature>
<dbReference type="GO" id="GO:0005886">
    <property type="term" value="C:plasma membrane"/>
    <property type="evidence" value="ECO:0007669"/>
    <property type="project" value="UniProtKB-SubCell"/>
</dbReference>
<evidence type="ECO:0000256" key="6">
    <source>
        <dbReference type="ARBA" id="ARBA00023136"/>
    </source>
</evidence>
<keyword evidence="9" id="KW-1185">Reference proteome</keyword>
<protein>
    <submittedName>
        <fullName evidence="8">Uncharacterized protein</fullName>
    </submittedName>
</protein>
<feature type="transmembrane region" description="Helical" evidence="7">
    <location>
        <begin position="138"/>
        <end position="163"/>
    </location>
</feature>
<comment type="subcellular location">
    <subcellularLocation>
        <location evidence="1">Cell membrane</location>
        <topology evidence="1">Multi-pass membrane protein</topology>
    </subcellularLocation>
</comment>
<evidence type="ECO:0000313" key="8">
    <source>
        <dbReference type="EMBL" id="PLW87395.1"/>
    </source>
</evidence>
<dbReference type="GO" id="GO:0000041">
    <property type="term" value="P:transition metal ion transport"/>
    <property type="evidence" value="ECO:0007669"/>
    <property type="project" value="InterPro"/>
</dbReference>
<keyword evidence="4 7" id="KW-0812">Transmembrane</keyword>
<dbReference type="EMBL" id="PKUR01000001">
    <property type="protein sequence ID" value="PLW87395.1"/>
    <property type="molecule type" value="Genomic_DNA"/>
</dbReference>
<reference evidence="8 9" key="1">
    <citation type="submission" date="2018-01" db="EMBL/GenBank/DDBJ databases">
        <title>The draft genome sequence of Halioglobus japonicus S1-36.</title>
        <authorList>
            <person name="Du Z.-J."/>
            <person name="Shi M.-J."/>
        </authorList>
    </citation>
    <scope>NUCLEOTIDE SEQUENCE [LARGE SCALE GENOMIC DNA]</scope>
    <source>
        <strain evidence="8 9">S1-36</strain>
    </source>
</reference>